<dbReference type="InterPro" id="IPR029017">
    <property type="entry name" value="Enolase-like_N"/>
</dbReference>
<feature type="domain" description="Mandelate racemase/muconate lactonizing enzyme C-terminal" evidence="4">
    <location>
        <begin position="156"/>
        <end position="252"/>
    </location>
</feature>
<dbReference type="InterPro" id="IPR018110">
    <property type="entry name" value="Mandel_Rmase/mucon_lact_enz_CS"/>
</dbReference>
<dbReference type="SFLD" id="SFLDF00553">
    <property type="entry name" value="galactarolactone_cycloisomeras"/>
    <property type="match status" value="1"/>
</dbReference>
<reference evidence="5 6" key="1">
    <citation type="submission" date="2017-04" db="EMBL/GenBank/DDBJ databases">
        <authorList>
            <person name="Afonso C.L."/>
            <person name="Miller P.J."/>
            <person name="Scott M.A."/>
            <person name="Spackman E."/>
            <person name="Goraichik I."/>
            <person name="Dimitrov K.M."/>
            <person name="Suarez D.L."/>
            <person name="Swayne D.E."/>
        </authorList>
    </citation>
    <scope>NUCLEOTIDE SEQUENCE [LARGE SCALE GENOMIC DNA]</scope>
    <source>
        <strain evidence="5 6">CGMCC 1.10972</strain>
    </source>
</reference>
<dbReference type="Gene3D" id="3.20.20.120">
    <property type="entry name" value="Enolase-like C-terminal domain"/>
    <property type="match status" value="1"/>
</dbReference>
<dbReference type="CDD" id="cd03316">
    <property type="entry name" value="MR_like"/>
    <property type="match status" value="1"/>
</dbReference>
<dbReference type="SUPFAM" id="SSF54826">
    <property type="entry name" value="Enolase N-terminal domain-like"/>
    <property type="match status" value="1"/>
</dbReference>
<evidence type="ECO:0000256" key="1">
    <source>
        <dbReference type="ARBA" id="ARBA00001946"/>
    </source>
</evidence>
<evidence type="ECO:0000259" key="4">
    <source>
        <dbReference type="SMART" id="SM00922"/>
    </source>
</evidence>
<dbReference type="Pfam" id="PF02746">
    <property type="entry name" value="MR_MLE_N"/>
    <property type="match status" value="1"/>
</dbReference>
<dbReference type="PROSITE" id="PS00908">
    <property type="entry name" value="MR_MLE_1"/>
    <property type="match status" value="1"/>
</dbReference>
<keyword evidence="3" id="KW-0460">Magnesium</keyword>
<dbReference type="PANTHER" id="PTHR13794">
    <property type="entry name" value="ENOLASE SUPERFAMILY, MANDELATE RACEMASE"/>
    <property type="match status" value="1"/>
</dbReference>
<dbReference type="InterPro" id="IPR046945">
    <property type="entry name" value="RHMD-like"/>
</dbReference>
<dbReference type="SFLD" id="SFLDS00001">
    <property type="entry name" value="Enolase"/>
    <property type="match status" value="1"/>
</dbReference>
<dbReference type="Pfam" id="PF13378">
    <property type="entry name" value="MR_MLE_C"/>
    <property type="match status" value="1"/>
</dbReference>
<name>A0A1W2ARZ9_9HYPH</name>
<dbReference type="InterPro" id="IPR034618">
    <property type="entry name" value="GLI"/>
</dbReference>
<evidence type="ECO:0000313" key="6">
    <source>
        <dbReference type="Proteomes" id="UP000192656"/>
    </source>
</evidence>
<dbReference type="GO" id="GO:0016853">
    <property type="term" value="F:isomerase activity"/>
    <property type="evidence" value="ECO:0007669"/>
    <property type="project" value="UniProtKB-KW"/>
</dbReference>
<proteinExistence type="predicted"/>
<dbReference type="SMART" id="SM00922">
    <property type="entry name" value="MR_MLE"/>
    <property type="match status" value="1"/>
</dbReference>
<sequence>MTGPFAKKDPLMKIAAVHTHILDHRLETPFESASMRFDRRQHCLVEIVCDDGTTGWGECLGPARLNAAVVEAYGARLLGRDPLETEKLWQELYNLFRDQGQRGLAVTALSGIDVALWDIKGKRFGVSVSALLGGRMRESVKAYATGSFRRDGVDRVRDNAEECAAHIAAGFHAVKIKIGFGVAEDLAVIKAVREAIGPAARLMIDANHGYDVLEAIELGKGAADCDIDWFEEPVIPEQLGAYRAVRQGQPIPVAGGETWHGRFAFKEPLETRAIDIAQPDLCGVGGFTEMRRVADMAALHGVRLVPHVWGTAVQIAASLQFIAALLPDPPRRRPIEPILEFDRTHNPFRQSIAAEPFEHEDGIVVIPDRPGIGFTPNRDAIEEFRLRD</sequence>
<evidence type="ECO:0000256" key="2">
    <source>
        <dbReference type="ARBA" id="ARBA00022723"/>
    </source>
</evidence>
<dbReference type="GO" id="GO:0016836">
    <property type="term" value="F:hydro-lyase activity"/>
    <property type="evidence" value="ECO:0007669"/>
    <property type="project" value="TreeGrafter"/>
</dbReference>
<dbReference type="PANTHER" id="PTHR13794:SF58">
    <property type="entry name" value="MITOCHONDRIAL ENOLASE SUPERFAMILY MEMBER 1"/>
    <property type="match status" value="1"/>
</dbReference>
<keyword evidence="5" id="KW-0413">Isomerase</keyword>
<keyword evidence="6" id="KW-1185">Reference proteome</keyword>
<dbReference type="InterPro" id="IPR036849">
    <property type="entry name" value="Enolase-like_C_sf"/>
</dbReference>
<comment type="cofactor">
    <cofactor evidence="1">
        <name>Mg(2+)</name>
        <dbReference type="ChEBI" id="CHEBI:18420"/>
    </cofactor>
</comment>
<protein>
    <submittedName>
        <fullName evidence="5">D-galactarolactone cycloisomerase</fullName>
    </submittedName>
</protein>
<keyword evidence="2" id="KW-0479">Metal-binding</keyword>
<organism evidence="5 6">
    <name type="scientific">Fulvimarina manganoxydans</name>
    <dbReference type="NCBI Taxonomy" id="937218"/>
    <lineage>
        <taxon>Bacteria</taxon>
        <taxon>Pseudomonadati</taxon>
        <taxon>Pseudomonadota</taxon>
        <taxon>Alphaproteobacteria</taxon>
        <taxon>Hyphomicrobiales</taxon>
        <taxon>Aurantimonadaceae</taxon>
        <taxon>Fulvimarina</taxon>
    </lineage>
</organism>
<gene>
    <name evidence="5" type="ORF">SAMN06297251_10540</name>
</gene>
<dbReference type="InterPro" id="IPR013341">
    <property type="entry name" value="Mandelate_racemase_N_dom"/>
</dbReference>
<dbReference type="AlphaFoldDB" id="A0A1W2ARZ9"/>
<dbReference type="Proteomes" id="UP000192656">
    <property type="component" value="Unassembled WGS sequence"/>
</dbReference>
<dbReference type="InterPro" id="IPR013342">
    <property type="entry name" value="Mandelate_racemase_C"/>
</dbReference>
<dbReference type="SFLD" id="SFLDG00179">
    <property type="entry name" value="mandelate_racemase"/>
    <property type="match status" value="1"/>
</dbReference>
<accession>A0A1W2ARZ9</accession>
<dbReference type="STRING" id="937218.SAMN06297251_10540"/>
<dbReference type="Gene3D" id="3.30.390.10">
    <property type="entry name" value="Enolase-like, N-terminal domain"/>
    <property type="match status" value="1"/>
</dbReference>
<dbReference type="GO" id="GO:0000287">
    <property type="term" value="F:magnesium ion binding"/>
    <property type="evidence" value="ECO:0007669"/>
    <property type="project" value="TreeGrafter"/>
</dbReference>
<evidence type="ECO:0000313" key="5">
    <source>
        <dbReference type="EMBL" id="SMC63463.1"/>
    </source>
</evidence>
<dbReference type="EMBL" id="FWXR01000005">
    <property type="protein sequence ID" value="SMC63463.1"/>
    <property type="molecule type" value="Genomic_DNA"/>
</dbReference>
<dbReference type="InterPro" id="IPR029065">
    <property type="entry name" value="Enolase_C-like"/>
</dbReference>
<dbReference type="GO" id="GO:0009063">
    <property type="term" value="P:amino acid catabolic process"/>
    <property type="evidence" value="ECO:0007669"/>
    <property type="project" value="InterPro"/>
</dbReference>
<dbReference type="GO" id="GO:0016052">
    <property type="term" value="P:carbohydrate catabolic process"/>
    <property type="evidence" value="ECO:0007669"/>
    <property type="project" value="TreeGrafter"/>
</dbReference>
<dbReference type="SUPFAM" id="SSF51604">
    <property type="entry name" value="Enolase C-terminal domain-like"/>
    <property type="match status" value="1"/>
</dbReference>
<evidence type="ECO:0000256" key="3">
    <source>
        <dbReference type="ARBA" id="ARBA00022842"/>
    </source>
</evidence>